<dbReference type="InterPro" id="IPR035906">
    <property type="entry name" value="MetI-like_sf"/>
</dbReference>
<evidence type="ECO:0000256" key="5">
    <source>
        <dbReference type="ARBA" id="ARBA00022989"/>
    </source>
</evidence>
<feature type="transmembrane region" description="Helical" evidence="7">
    <location>
        <begin position="78"/>
        <end position="100"/>
    </location>
</feature>
<comment type="similarity">
    <text evidence="7">Belongs to the binding-protein-dependent transport system permease family.</text>
</comment>
<evidence type="ECO:0000256" key="2">
    <source>
        <dbReference type="ARBA" id="ARBA00022448"/>
    </source>
</evidence>
<proteinExistence type="inferred from homology"/>
<dbReference type="Gene3D" id="1.10.3720.10">
    <property type="entry name" value="MetI-like"/>
    <property type="match status" value="1"/>
</dbReference>
<gene>
    <name evidence="9" type="ORF">DWX93_14485</name>
</gene>
<dbReference type="Pfam" id="PF00528">
    <property type="entry name" value="BPD_transp_1"/>
    <property type="match status" value="1"/>
</dbReference>
<evidence type="ECO:0000256" key="1">
    <source>
        <dbReference type="ARBA" id="ARBA00004651"/>
    </source>
</evidence>
<accession>A0A174DH16</accession>
<feature type="transmembrane region" description="Helical" evidence="7">
    <location>
        <begin position="159"/>
        <end position="185"/>
    </location>
</feature>
<dbReference type="PROSITE" id="PS50928">
    <property type="entry name" value="ABC_TM1"/>
    <property type="match status" value="1"/>
</dbReference>
<keyword evidence="2 7" id="KW-0813">Transport</keyword>
<name>A0A174DH16_9FIRM</name>
<feature type="transmembrane region" description="Helical" evidence="7">
    <location>
        <begin position="267"/>
        <end position="288"/>
    </location>
</feature>
<dbReference type="Proteomes" id="UP000266172">
    <property type="component" value="Unassembled WGS sequence"/>
</dbReference>
<evidence type="ECO:0000256" key="3">
    <source>
        <dbReference type="ARBA" id="ARBA00022475"/>
    </source>
</evidence>
<dbReference type="EMBL" id="QRVL01000017">
    <property type="protein sequence ID" value="RGS37203.1"/>
    <property type="molecule type" value="Genomic_DNA"/>
</dbReference>
<dbReference type="InterPro" id="IPR051393">
    <property type="entry name" value="ABC_transporter_permease"/>
</dbReference>
<dbReference type="RefSeq" id="WP_118098152.1">
    <property type="nucleotide sequence ID" value="NZ_CAKMUY010000007.1"/>
</dbReference>
<dbReference type="CDD" id="cd06261">
    <property type="entry name" value="TM_PBP2"/>
    <property type="match status" value="1"/>
</dbReference>
<keyword evidence="5 7" id="KW-1133">Transmembrane helix</keyword>
<dbReference type="InterPro" id="IPR000515">
    <property type="entry name" value="MetI-like"/>
</dbReference>
<dbReference type="GO" id="GO:0005886">
    <property type="term" value="C:plasma membrane"/>
    <property type="evidence" value="ECO:0007669"/>
    <property type="project" value="UniProtKB-SubCell"/>
</dbReference>
<protein>
    <submittedName>
        <fullName evidence="9">Sugar ABC transporter permease</fullName>
    </submittedName>
</protein>
<evidence type="ECO:0000256" key="6">
    <source>
        <dbReference type="ARBA" id="ARBA00023136"/>
    </source>
</evidence>
<feature type="domain" description="ABC transmembrane type-1" evidence="8">
    <location>
        <begin position="74"/>
        <end position="288"/>
    </location>
</feature>
<dbReference type="GeneID" id="93723820"/>
<dbReference type="SUPFAM" id="SSF161098">
    <property type="entry name" value="MetI-like"/>
    <property type="match status" value="1"/>
</dbReference>
<evidence type="ECO:0000313" key="9">
    <source>
        <dbReference type="EMBL" id="RGS37203.1"/>
    </source>
</evidence>
<keyword evidence="4 7" id="KW-0812">Transmembrane</keyword>
<feature type="transmembrane region" description="Helical" evidence="7">
    <location>
        <begin position="16"/>
        <end position="41"/>
    </location>
</feature>
<feature type="transmembrane region" description="Helical" evidence="7">
    <location>
        <begin position="112"/>
        <end position="131"/>
    </location>
</feature>
<evidence type="ECO:0000256" key="4">
    <source>
        <dbReference type="ARBA" id="ARBA00022692"/>
    </source>
</evidence>
<reference evidence="9 10" key="1">
    <citation type="submission" date="2018-08" db="EMBL/GenBank/DDBJ databases">
        <title>A genome reference for cultivated species of the human gut microbiota.</title>
        <authorList>
            <person name="Zou Y."/>
            <person name="Xue W."/>
            <person name="Luo G."/>
        </authorList>
    </citation>
    <scope>NUCLEOTIDE SEQUENCE [LARGE SCALE GENOMIC DNA]</scope>
    <source>
        <strain evidence="9 10">AF22-12AC</strain>
    </source>
</reference>
<comment type="caution">
    <text evidence="9">The sequence shown here is derived from an EMBL/GenBank/DDBJ whole genome shotgun (WGS) entry which is preliminary data.</text>
</comment>
<keyword evidence="3" id="KW-1003">Cell membrane</keyword>
<keyword evidence="6 7" id="KW-0472">Membrane</keyword>
<organism evidence="9 10">
    <name type="scientific">Roseburia hominis</name>
    <dbReference type="NCBI Taxonomy" id="301301"/>
    <lineage>
        <taxon>Bacteria</taxon>
        <taxon>Bacillati</taxon>
        <taxon>Bacillota</taxon>
        <taxon>Clostridia</taxon>
        <taxon>Lachnospirales</taxon>
        <taxon>Lachnospiraceae</taxon>
        <taxon>Roseburia</taxon>
    </lineage>
</organism>
<dbReference type="AlphaFoldDB" id="A0A174DH16"/>
<sequence length="300" mass="33605">MKVKKRQHRMEHQVKAYAFIAPSLLILTVFVFIPLAGAIGISLMNIDIYMKNISFAGIANYIKMFQDERVANATFHTFYFALLEVPLQMIVALLLLMFMLRNTKLHKLLRTVFYLPYVCSMTAVSIMWSMLLNTHYGMLPYLLGKIGITMPNMLSSTTWAMPTVIFVTVWKGFGYTLTILSAAALGVSESLYEAAEIDGATGLQKFFYVTIPGIRDTIGFCVVTTLIMALQVFDQIYVMTGGGPQYATETLVGYIYNRGFQTAPYDLGYASAIAVYLFCMIAIITVILRKYAFPQGGDET</sequence>
<dbReference type="GO" id="GO:0055085">
    <property type="term" value="P:transmembrane transport"/>
    <property type="evidence" value="ECO:0007669"/>
    <property type="project" value="InterPro"/>
</dbReference>
<dbReference type="PANTHER" id="PTHR30193:SF37">
    <property type="entry name" value="INNER MEMBRANE ABC TRANSPORTER PERMEASE PROTEIN YCJO"/>
    <property type="match status" value="1"/>
</dbReference>
<evidence type="ECO:0000256" key="7">
    <source>
        <dbReference type="RuleBase" id="RU363032"/>
    </source>
</evidence>
<evidence type="ECO:0000313" key="10">
    <source>
        <dbReference type="Proteomes" id="UP000266172"/>
    </source>
</evidence>
<feature type="transmembrane region" description="Helical" evidence="7">
    <location>
        <begin position="206"/>
        <end position="230"/>
    </location>
</feature>
<dbReference type="PANTHER" id="PTHR30193">
    <property type="entry name" value="ABC TRANSPORTER PERMEASE PROTEIN"/>
    <property type="match status" value="1"/>
</dbReference>
<comment type="subcellular location">
    <subcellularLocation>
        <location evidence="1 7">Cell membrane</location>
        <topology evidence="1 7">Multi-pass membrane protein</topology>
    </subcellularLocation>
</comment>
<evidence type="ECO:0000259" key="8">
    <source>
        <dbReference type="PROSITE" id="PS50928"/>
    </source>
</evidence>